<gene>
    <name evidence="1" type="ORF">ACFP3R_03115</name>
</gene>
<name>A0ABW1NZW1_9PSEU</name>
<keyword evidence="2" id="KW-1185">Reference proteome</keyword>
<dbReference type="EMBL" id="JBHSQO010000002">
    <property type="protein sequence ID" value="MFC6088247.1"/>
    <property type="molecule type" value="Genomic_DNA"/>
</dbReference>
<sequence length="320" mass="35424">MRLLLPVLLLPAVLLLAVLLPTACTVASEPPAATTSEPLLPIEVPPDPLADFRDLDQCAILDLVEESEESSCTRLMEEVDRYHPRLELRFGEFMPDPRGEQETIDLGDDLVAHADECAPYGRTFDVPLVEGHGLRFRFWAMAGTHTTPPQEWVDEHLCAAVPDLLRQVEPALRELPRHPEGALADPCAVVPALTDLVGGGEAHRQNRHDAGWWRTIDLCEAVGPLGKVVVRYQGDHDRPRFAPDSTLSGRPVSVDHHGNERQNCSLVWYQRNRAEEDSEGRITVAFGLLSDDNPPPRPFDADPCVEVAKAATAVMEELDR</sequence>
<organism evidence="1 2">
    <name type="scientific">Saccharothrix lopnurensis</name>
    <dbReference type="NCBI Taxonomy" id="1670621"/>
    <lineage>
        <taxon>Bacteria</taxon>
        <taxon>Bacillati</taxon>
        <taxon>Actinomycetota</taxon>
        <taxon>Actinomycetes</taxon>
        <taxon>Pseudonocardiales</taxon>
        <taxon>Pseudonocardiaceae</taxon>
        <taxon>Saccharothrix</taxon>
    </lineage>
</organism>
<evidence type="ECO:0000313" key="1">
    <source>
        <dbReference type="EMBL" id="MFC6088247.1"/>
    </source>
</evidence>
<evidence type="ECO:0008006" key="3">
    <source>
        <dbReference type="Google" id="ProtNLM"/>
    </source>
</evidence>
<protein>
    <recommendedName>
        <fullName evidence="3">DUF3558 domain-containing protein</fullName>
    </recommendedName>
</protein>
<comment type="caution">
    <text evidence="1">The sequence shown here is derived from an EMBL/GenBank/DDBJ whole genome shotgun (WGS) entry which is preliminary data.</text>
</comment>
<evidence type="ECO:0000313" key="2">
    <source>
        <dbReference type="Proteomes" id="UP001596220"/>
    </source>
</evidence>
<proteinExistence type="predicted"/>
<dbReference type="RefSeq" id="WP_380632508.1">
    <property type="nucleotide sequence ID" value="NZ_JBHSQO010000002.1"/>
</dbReference>
<accession>A0ABW1NZW1</accession>
<dbReference type="Proteomes" id="UP001596220">
    <property type="component" value="Unassembled WGS sequence"/>
</dbReference>
<reference evidence="2" key="1">
    <citation type="journal article" date="2019" name="Int. J. Syst. Evol. Microbiol.">
        <title>The Global Catalogue of Microorganisms (GCM) 10K type strain sequencing project: providing services to taxonomists for standard genome sequencing and annotation.</title>
        <authorList>
            <consortium name="The Broad Institute Genomics Platform"/>
            <consortium name="The Broad Institute Genome Sequencing Center for Infectious Disease"/>
            <person name="Wu L."/>
            <person name="Ma J."/>
        </authorList>
    </citation>
    <scope>NUCLEOTIDE SEQUENCE [LARGE SCALE GENOMIC DNA]</scope>
    <source>
        <strain evidence="2">CGMCC 4.7246</strain>
    </source>
</reference>